<dbReference type="CDD" id="cd00383">
    <property type="entry name" value="trans_reg_C"/>
    <property type="match status" value="1"/>
</dbReference>
<evidence type="ECO:0000259" key="10">
    <source>
        <dbReference type="PROSITE" id="PS50110"/>
    </source>
</evidence>
<dbReference type="EMBL" id="CP001034">
    <property type="protein sequence ID" value="ACB84501.1"/>
    <property type="molecule type" value="Genomic_DNA"/>
</dbReference>
<proteinExistence type="predicted"/>
<dbReference type="Gene3D" id="6.10.250.690">
    <property type="match status" value="1"/>
</dbReference>
<keyword evidence="3" id="KW-0902">Two-component regulatory system</keyword>
<dbReference type="Proteomes" id="UP000001683">
    <property type="component" value="Chromosome"/>
</dbReference>
<keyword evidence="5 9" id="KW-0238">DNA-binding</keyword>
<dbReference type="eggNOG" id="COG0745">
    <property type="taxonomic scope" value="Bacteria"/>
</dbReference>
<dbReference type="GO" id="GO:0000976">
    <property type="term" value="F:transcription cis-regulatory region binding"/>
    <property type="evidence" value="ECO:0007669"/>
    <property type="project" value="TreeGrafter"/>
</dbReference>
<dbReference type="GO" id="GO:0006355">
    <property type="term" value="P:regulation of DNA-templated transcription"/>
    <property type="evidence" value="ECO:0007669"/>
    <property type="project" value="InterPro"/>
</dbReference>
<dbReference type="InterPro" id="IPR016032">
    <property type="entry name" value="Sig_transdc_resp-reg_C-effctor"/>
</dbReference>
<keyword evidence="6" id="KW-0804">Transcription</keyword>
<keyword evidence="13" id="KW-1185">Reference proteome</keyword>
<dbReference type="SMART" id="SM00862">
    <property type="entry name" value="Trans_reg_C"/>
    <property type="match status" value="1"/>
</dbReference>
<evidence type="ECO:0000313" key="12">
    <source>
        <dbReference type="EMBL" id="ACB84501.1"/>
    </source>
</evidence>
<accession>B2A8D5</accession>
<comment type="function">
    <text evidence="7">May play the central regulatory role in sporulation. It may be an element of the effector pathway responsible for the activation of sporulation genes in response to nutritional stress. Spo0A may act in concert with spo0H (a sigma factor) to control the expression of some genes that are critical to the sporulation process.</text>
</comment>
<evidence type="ECO:0000256" key="4">
    <source>
        <dbReference type="ARBA" id="ARBA00023015"/>
    </source>
</evidence>
<evidence type="ECO:0000256" key="6">
    <source>
        <dbReference type="ARBA" id="ARBA00023163"/>
    </source>
</evidence>
<dbReference type="OrthoDB" id="9802426at2"/>
<evidence type="ECO:0000259" key="11">
    <source>
        <dbReference type="PROSITE" id="PS51755"/>
    </source>
</evidence>
<dbReference type="RefSeq" id="WP_012447379.1">
    <property type="nucleotide sequence ID" value="NC_010718.1"/>
</dbReference>
<dbReference type="SUPFAM" id="SSF46894">
    <property type="entry name" value="C-terminal effector domain of the bipartite response regulators"/>
    <property type="match status" value="1"/>
</dbReference>
<evidence type="ECO:0000256" key="9">
    <source>
        <dbReference type="PROSITE-ProRule" id="PRU01091"/>
    </source>
</evidence>
<gene>
    <name evidence="12" type="ordered locus">Nther_0916</name>
</gene>
<dbReference type="FunFam" id="1.10.10.10:FF:000018">
    <property type="entry name" value="DNA-binding response regulator ResD"/>
    <property type="match status" value="1"/>
</dbReference>
<keyword evidence="2 8" id="KW-0597">Phosphoprotein</keyword>
<dbReference type="STRING" id="457570.Nther_0916"/>
<sequence length="234" mass="26525">MSENTNCYTVLIIEDEQGLVKVLKAYLEKEGYQVYASHDGLAGLELFKKQNPDIVVLDLMLPNMSGEEIARKIRKEQETPILMLTAKGSEDEKITGLGIGADDYVVKPASPREIIARLKTILRRVGKEPGRIQQEIITAGEITIDTLAKKIYLRGTEISLTQTEFDILSTLALYPKKVFSRENLADRIYGYLWEGDSRTIDTHIKNLRRKIEQNPKKPIFIKTVFGAGYQFGKF</sequence>
<dbReference type="FunFam" id="3.40.50.2300:FF:000001">
    <property type="entry name" value="DNA-binding response regulator PhoB"/>
    <property type="match status" value="1"/>
</dbReference>
<dbReference type="HOGENOM" id="CLU_000445_30_4_9"/>
<reference evidence="12 13" key="2">
    <citation type="journal article" date="2011" name="J. Bacteriol.">
        <title>Complete genome sequence of the anaerobic, halophilic alkalithermophile Natranaerobius thermophilus JW/NM-WN-LF.</title>
        <authorList>
            <person name="Zhao B."/>
            <person name="Mesbah N.M."/>
            <person name="Dalin E."/>
            <person name="Goodwin L."/>
            <person name="Nolan M."/>
            <person name="Pitluck S."/>
            <person name="Chertkov O."/>
            <person name="Brettin T.S."/>
            <person name="Han J."/>
            <person name="Larimer F.W."/>
            <person name="Land M.L."/>
            <person name="Hauser L."/>
            <person name="Kyrpides N."/>
            <person name="Wiegel J."/>
        </authorList>
    </citation>
    <scope>NUCLEOTIDE SEQUENCE [LARGE SCALE GENOMIC DNA]</scope>
    <source>
        <strain evidence="13">ATCC BAA-1301 / DSM 18059 / JW/NM-WN-LF</strain>
    </source>
</reference>
<organism evidence="12 13">
    <name type="scientific">Natranaerobius thermophilus (strain ATCC BAA-1301 / DSM 18059 / JW/NM-WN-LF)</name>
    <dbReference type="NCBI Taxonomy" id="457570"/>
    <lineage>
        <taxon>Bacteria</taxon>
        <taxon>Bacillati</taxon>
        <taxon>Bacillota</taxon>
        <taxon>Clostridia</taxon>
        <taxon>Natranaerobiales</taxon>
        <taxon>Natranaerobiaceae</taxon>
        <taxon>Natranaerobius</taxon>
    </lineage>
</organism>
<dbReference type="InterPro" id="IPR001789">
    <property type="entry name" value="Sig_transdc_resp-reg_receiver"/>
</dbReference>
<feature type="domain" description="OmpR/PhoB-type" evidence="11">
    <location>
        <begin position="134"/>
        <end position="233"/>
    </location>
</feature>
<feature type="DNA-binding region" description="OmpR/PhoB-type" evidence="9">
    <location>
        <begin position="134"/>
        <end position="233"/>
    </location>
</feature>
<evidence type="ECO:0000256" key="7">
    <source>
        <dbReference type="ARBA" id="ARBA00024867"/>
    </source>
</evidence>
<evidence type="ECO:0000256" key="8">
    <source>
        <dbReference type="PROSITE-ProRule" id="PRU00169"/>
    </source>
</evidence>
<reference evidence="12 13" key="1">
    <citation type="submission" date="2008-04" db="EMBL/GenBank/DDBJ databases">
        <title>Complete sequence of chromosome of Natranaerobius thermophilus JW/NM-WN-LF.</title>
        <authorList>
            <consortium name="US DOE Joint Genome Institute"/>
            <person name="Copeland A."/>
            <person name="Lucas S."/>
            <person name="Lapidus A."/>
            <person name="Glavina del Rio T."/>
            <person name="Dalin E."/>
            <person name="Tice H."/>
            <person name="Bruce D."/>
            <person name="Goodwin L."/>
            <person name="Pitluck S."/>
            <person name="Chertkov O."/>
            <person name="Brettin T."/>
            <person name="Detter J.C."/>
            <person name="Han C."/>
            <person name="Kuske C.R."/>
            <person name="Schmutz J."/>
            <person name="Larimer F."/>
            <person name="Land M."/>
            <person name="Hauser L."/>
            <person name="Kyrpides N."/>
            <person name="Lykidis A."/>
            <person name="Mesbah N.M."/>
            <person name="Wiegel J."/>
        </authorList>
    </citation>
    <scope>NUCLEOTIDE SEQUENCE [LARGE SCALE GENOMIC DNA]</scope>
    <source>
        <strain evidence="13">ATCC BAA-1301 / DSM 18059 / JW/NM-WN-LF</strain>
    </source>
</reference>
<keyword evidence="4" id="KW-0805">Transcription regulation</keyword>
<dbReference type="PANTHER" id="PTHR48111">
    <property type="entry name" value="REGULATOR OF RPOS"/>
    <property type="match status" value="1"/>
</dbReference>
<dbReference type="KEGG" id="nth:Nther_0916"/>
<dbReference type="GO" id="GO:0032993">
    <property type="term" value="C:protein-DNA complex"/>
    <property type="evidence" value="ECO:0007669"/>
    <property type="project" value="TreeGrafter"/>
</dbReference>
<dbReference type="InterPro" id="IPR039420">
    <property type="entry name" value="WalR-like"/>
</dbReference>
<feature type="domain" description="Response regulatory" evidence="10">
    <location>
        <begin position="9"/>
        <end position="122"/>
    </location>
</feature>
<dbReference type="SUPFAM" id="SSF52172">
    <property type="entry name" value="CheY-like"/>
    <property type="match status" value="1"/>
</dbReference>
<dbReference type="GO" id="GO:0000156">
    <property type="term" value="F:phosphorelay response regulator activity"/>
    <property type="evidence" value="ECO:0007669"/>
    <property type="project" value="TreeGrafter"/>
</dbReference>
<dbReference type="CDD" id="cd17574">
    <property type="entry name" value="REC_OmpR"/>
    <property type="match status" value="1"/>
</dbReference>
<dbReference type="PROSITE" id="PS50110">
    <property type="entry name" value="RESPONSE_REGULATORY"/>
    <property type="match status" value="1"/>
</dbReference>
<dbReference type="Gene3D" id="1.10.10.10">
    <property type="entry name" value="Winged helix-like DNA-binding domain superfamily/Winged helix DNA-binding domain"/>
    <property type="match status" value="1"/>
</dbReference>
<evidence type="ECO:0000256" key="2">
    <source>
        <dbReference type="ARBA" id="ARBA00022553"/>
    </source>
</evidence>
<dbReference type="Gene3D" id="3.40.50.2300">
    <property type="match status" value="1"/>
</dbReference>
<evidence type="ECO:0000256" key="3">
    <source>
        <dbReference type="ARBA" id="ARBA00023012"/>
    </source>
</evidence>
<dbReference type="Pfam" id="PF00072">
    <property type="entry name" value="Response_reg"/>
    <property type="match status" value="1"/>
</dbReference>
<evidence type="ECO:0000313" key="13">
    <source>
        <dbReference type="Proteomes" id="UP000001683"/>
    </source>
</evidence>
<dbReference type="GO" id="GO:0005829">
    <property type="term" value="C:cytosol"/>
    <property type="evidence" value="ECO:0007669"/>
    <property type="project" value="TreeGrafter"/>
</dbReference>
<dbReference type="PROSITE" id="PS51755">
    <property type="entry name" value="OMPR_PHOB"/>
    <property type="match status" value="1"/>
</dbReference>
<dbReference type="AlphaFoldDB" id="B2A8D5"/>
<evidence type="ECO:0000256" key="1">
    <source>
        <dbReference type="ARBA" id="ARBA00018672"/>
    </source>
</evidence>
<dbReference type="InterPro" id="IPR011006">
    <property type="entry name" value="CheY-like_superfamily"/>
</dbReference>
<feature type="modified residue" description="4-aspartylphosphate" evidence="8">
    <location>
        <position position="58"/>
    </location>
</feature>
<dbReference type="Pfam" id="PF00486">
    <property type="entry name" value="Trans_reg_C"/>
    <property type="match status" value="1"/>
</dbReference>
<dbReference type="SMART" id="SM00448">
    <property type="entry name" value="REC"/>
    <property type="match status" value="1"/>
</dbReference>
<protein>
    <recommendedName>
        <fullName evidence="1">Stage 0 sporulation protein A homolog</fullName>
    </recommendedName>
</protein>
<dbReference type="InterPro" id="IPR036388">
    <property type="entry name" value="WH-like_DNA-bd_sf"/>
</dbReference>
<evidence type="ECO:0000256" key="5">
    <source>
        <dbReference type="ARBA" id="ARBA00023125"/>
    </source>
</evidence>
<dbReference type="PANTHER" id="PTHR48111:SF73">
    <property type="entry name" value="ALKALINE PHOSPHATASE SYNTHESIS TRANSCRIPTIONAL REGULATORY PROTEIN PHOP"/>
    <property type="match status" value="1"/>
</dbReference>
<dbReference type="InterPro" id="IPR001867">
    <property type="entry name" value="OmpR/PhoB-type_DNA-bd"/>
</dbReference>
<name>B2A8D5_NATTJ</name>
<dbReference type="InParanoid" id="B2A8D5"/>